<reference evidence="1" key="2">
    <citation type="submission" date="2023-06" db="EMBL/GenBank/DDBJ databases">
        <authorList>
            <consortium name="Lawrence Berkeley National Laboratory"/>
            <person name="Haridas S."/>
            <person name="Hensen N."/>
            <person name="Bonometti L."/>
            <person name="Westerberg I."/>
            <person name="Brannstrom I.O."/>
            <person name="Guillou S."/>
            <person name="Cros-Aarteil S."/>
            <person name="Calhoun S."/>
            <person name="Kuo A."/>
            <person name="Mondo S."/>
            <person name="Pangilinan J."/>
            <person name="Riley R."/>
            <person name="LaButti K."/>
            <person name="Andreopoulos B."/>
            <person name="Lipzen A."/>
            <person name="Chen C."/>
            <person name="Yanf M."/>
            <person name="Daum C."/>
            <person name="Ng V."/>
            <person name="Clum A."/>
            <person name="Steindorff A."/>
            <person name="Ohm R."/>
            <person name="Martin F."/>
            <person name="Silar P."/>
            <person name="Natvig D."/>
            <person name="Lalanne C."/>
            <person name="Gautier V."/>
            <person name="Ament-velasquez S.L."/>
            <person name="Kruys A."/>
            <person name="Hutchinson M.I."/>
            <person name="Powell A.J."/>
            <person name="Barry K."/>
            <person name="Miller A.N."/>
            <person name="Grigoriev I.V."/>
            <person name="Debuchy R."/>
            <person name="Gladieux P."/>
            <person name="Thoren M.H."/>
            <person name="Johannesson H."/>
        </authorList>
    </citation>
    <scope>NUCLEOTIDE SEQUENCE</scope>
    <source>
        <strain evidence="1">CBS 232.78</strain>
    </source>
</reference>
<dbReference type="Proteomes" id="UP001285441">
    <property type="component" value="Unassembled WGS sequence"/>
</dbReference>
<keyword evidence="2" id="KW-1185">Reference proteome</keyword>
<reference evidence="1" key="1">
    <citation type="journal article" date="2023" name="Mol. Phylogenet. Evol.">
        <title>Genome-scale phylogeny and comparative genomics of the fungal order Sordariales.</title>
        <authorList>
            <person name="Hensen N."/>
            <person name="Bonometti L."/>
            <person name="Westerberg I."/>
            <person name="Brannstrom I.O."/>
            <person name="Guillou S."/>
            <person name="Cros-Aarteil S."/>
            <person name="Calhoun S."/>
            <person name="Haridas S."/>
            <person name="Kuo A."/>
            <person name="Mondo S."/>
            <person name="Pangilinan J."/>
            <person name="Riley R."/>
            <person name="LaButti K."/>
            <person name="Andreopoulos B."/>
            <person name="Lipzen A."/>
            <person name="Chen C."/>
            <person name="Yan M."/>
            <person name="Daum C."/>
            <person name="Ng V."/>
            <person name="Clum A."/>
            <person name="Steindorff A."/>
            <person name="Ohm R.A."/>
            <person name="Martin F."/>
            <person name="Silar P."/>
            <person name="Natvig D.O."/>
            <person name="Lalanne C."/>
            <person name="Gautier V."/>
            <person name="Ament-Velasquez S.L."/>
            <person name="Kruys A."/>
            <person name="Hutchinson M.I."/>
            <person name="Powell A.J."/>
            <person name="Barry K."/>
            <person name="Miller A.N."/>
            <person name="Grigoriev I.V."/>
            <person name="Debuchy R."/>
            <person name="Gladieux P."/>
            <person name="Hiltunen Thoren M."/>
            <person name="Johannesson H."/>
        </authorList>
    </citation>
    <scope>NUCLEOTIDE SEQUENCE</scope>
    <source>
        <strain evidence="1">CBS 232.78</strain>
    </source>
</reference>
<evidence type="ECO:0000313" key="2">
    <source>
        <dbReference type="Proteomes" id="UP001285441"/>
    </source>
</evidence>
<gene>
    <name evidence="1" type="ORF">B0H63DRAFT_456220</name>
</gene>
<dbReference type="AlphaFoldDB" id="A0AAE0JY45"/>
<name>A0AAE0JY45_9PEZI</name>
<evidence type="ECO:0000313" key="1">
    <source>
        <dbReference type="EMBL" id="KAK3366531.1"/>
    </source>
</evidence>
<organism evidence="1 2">
    <name type="scientific">Podospora didyma</name>
    <dbReference type="NCBI Taxonomy" id="330526"/>
    <lineage>
        <taxon>Eukaryota</taxon>
        <taxon>Fungi</taxon>
        <taxon>Dikarya</taxon>
        <taxon>Ascomycota</taxon>
        <taxon>Pezizomycotina</taxon>
        <taxon>Sordariomycetes</taxon>
        <taxon>Sordariomycetidae</taxon>
        <taxon>Sordariales</taxon>
        <taxon>Podosporaceae</taxon>
        <taxon>Podospora</taxon>
    </lineage>
</organism>
<dbReference type="EMBL" id="JAULSW010000012">
    <property type="protein sequence ID" value="KAK3366531.1"/>
    <property type="molecule type" value="Genomic_DNA"/>
</dbReference>
<comment type="caution">
    <text evidence="1">The sequence shown here is derived from an EMBL/GenBank/DDBJ whole genome shotgun (WGS) entry which is preliminary data.</text>
</comment>
<accession>A0AAE0JY45</accession>
<sequence length="274" mass="30978">MDIDYEEDNYRDEDDDELAEVDIDDADEGIPLDASLDLLQQFNEQEFKCAAEYNDLAEIDDDNEEASFVPFDEDIFDDVNDKEVDLAEAVATPAPEPIPFMLPLPMPGSSRRLCSLPRISRRCLNCKAIAFTILMDPSSSGPGPGPELPGSLIIGCVQSRTRLPRRDGRVLPDCNDGKKIDDLTRLKTRVRQLKARIGNRPPLLPMRIVDVPLKKENEYAHFVLRDGEKGKVIFPSDWIYFKAFRSVDLTDDSGRIPNFVKDISLDEDELILFD</sequence>
<proteinExistence type="predicted"/>
<protein>
    <submittedName>
        <fullName evidence="1">Uncharacterized protein</fullName>
    </submittedName>
</protein>